<dbReference type="HOGENOM" id="CLU_377551_0_0_0"/>
<proteinExistence type="predicted"/>
<gene>
    <name evidence="3" type="ordered locus">Deide_1p00170</name>
</gene>
<dbReference type="Proteomes" id="UP000002208">
    <property type="component" value="Plasmid 1"/>
</dbReference>
<evidence type="ECO:0000313" key="4">
    <source>
        <dbReference type="Proteomes" id="UP000002208"/>
    </source>
</evidence>
<evidence type="ECO:0000313" key="3">
    <source>
        <dbReference type="EMBL" id="ACO47413.2"/>
    </source>
</evidence>
<geneLocation type="plasmid" evidence="4">
    <name>pDeide1</name>
</geneLocation>
<evidence type="ECO:0000259" key="2">
    <source>
        <dbReference type="Pfam" id="PF22007"/>
    </source>
</evidence>
<feature type="region of interest" description="Disordered" evidence="1">
    <location>
        <begin position="219"/>
        <end position="261"/>
    </location>
</feature>
<sequence length="734" mass="79801">MTSSRQPSRGMCRACGYVGTKASMTKHQAGCASRQAPGGTTHDVFRCRISGADLPAYWLDVELTPKATLDDLDRFLRDIWLECCGHLSSFTIGPHDNGDFGSFRASRRTRQPSLAELDLHPGDKFGYTYDFGSSTNLTVQVQAYESVSGEATDRIKLLARNLPPISVCSLCSKPAKWVHTWESDDATGGPLLYCGSHGKKTRDEQLPVVNSPRMGVCGYEGGSDESWPPHPSKLTAEHSPSEAELPAHTTSQDTTPAGNRSLLEQDGLDEALLAYVETLPLQTETVWLVAIQEMPAILPPEEGRAAVVLVVDAASGQILTSEVMTDITTQAVQEAVLETMLAPEADDIKPQRPGQIFTLDAELAFSLHTTLAALGIRVERRDSPELEELLAHLRDEVGSGMRALVEGQRPRAFLHGVPDVDVRNLIETFARFMKAKPWRNFAPDKPLRASWTNPDGTSSQLYAMVLGGLGEVYGLALYPDWLSYNKHVLNSFHPELVLLATGGLESLTLSQREEIHPEDWERLRTAGLPARAQAGPALIRIGLTGTQPPTFPLQPLTEVLRILSERAERKASPVTSLKAELGGVSVKYPADPRDELSAQERSGSVQVRVRSNAGHFTYNAEVVMTGPPETLVRNAFAQARRLLDQKPGEGRNVYLPYRLESAGQALENSGFFEDLHVLIWENRPGSPALTLAHLASMGPLIDGELATIEVAPQAADVAGLTVELQAVDPGSGVS</sequence>
<evidence type="ECO:0000256" key="1">
    <source>
        <dbReference type="SAM" id="MobiDB-lite"/>
    </source>
</evidence>
<dbReference type="SUPFAM" id="SSF159941">
    <property type="entry name" value="MM3350-like"/>
    <property type="match status" value="1"/>
</dbReference>
<dbReference type="KEGG" id="ddr:Deide_1p00170"/>
<dbReference type="InterPro" id="IPR054216">
    <property type="entry name" value="DUF6930"/>
</dbReference>
<keyword evidence="4" id="KW-1185">Reference proteome</keyword>
<protein>
    <recommendedName>
        <fullName evidence="2">DUF6930 domain-containing protein</fullName>
    </recommendedName>
</protein>
<dbReference type="EMBL" id="CP001115">
    <property type="protein sequence ID" value="ACO47413.2"/>
    <property type="molecule type" value="Genomic_DNA"/>
</dbReference>
<organism evidence="3 4">
    <name type="scientific">Deinococcus deserti (strain DSM 17065 / CIP 109153 / LMG 22923 / VCD115)</name>
    <dbReference type="NCBI Taxonomy" id="546414"/>
    <lineage>
        <taxon>Bacteria</taxon>
        <taxon>Thermotogati</taxon>
        <taxon>Deinococcota</taxon>
        <taxon>Deinococci</taxon>
        <taxon>Deinococcales</taxon>
        <taxon>Deinococcaceae</taxon>
        <taxon>Deinococcus</taxon>
    </lineage>
</organism>
<dbReference type="Pfam" id="PF22007">
    <property type="entry name" value="DUF6930"/>
    <property type="match status" value="1"/>
</dbReference>
<reference evidence="3 4" key="1">
    <citation type="journal article" date="2009" name="PLoS Genet.">
        <title>Alliance of proteomics and genomics to unravel the specificities of Sahara bacterium Deinococcus deserti.</title>
        <authorList>
            <person name="de Groot A."/>
            <person name="Dulermo R."/>
            <person name="Ortet P."/>
            <person name="Blanchard L."/>
            <person name="Guerin P."/>
            <person name="Fernandez B."/>
            <person name="Vacherie B."/>
            <person name="Dossat C."/>
            <person name="Jolivet E."/>
            <person name="Siguier P."/>
            <person name="Chandler M."/>
            <person name="Barakat M."/>
            <person name="Dedieu A."/>
            <person name="Barbe V."/>
            <person name="Heulin T."/>
            <person name="Sommer S."/>
            <person name="Achouak W."/>
            <person name="Armengaud J."/>
        </authorList>
    </citation>
    <scope>NUCLEOTIDE SEQUENCE [LARGE SCALE GENOMIC DNA]</scope>
    <source>
        <strain evidence="4">DSM 17065 / CIP 109153 / LMG 22923 / VCD115</strain>
        <plasmid evidence="4">pDeide1</plasmid>
    </source>
</reference>
<keyword evidence="3" id="KW-0614">Plasmid</keyword>
<name>C1D1X4_DEIDV</name>
<dbReference type="AlphaFoldDB" id="C1D1X4"/>
<feature type="domain" description="DUF6930" evidence="2">
    <location>
        <begin position="282"/>
        <end position="392"/>
    </location>
</feature>
<feature type="compositionally biased region" description="Polar residues" evidence="1">
    <location>
        <begin position="248"/>
        <end position="258"/>
    </location>
</feature>
<dbReference type="RefSeq" id="WP_162485629.1">
    <property type="nucleotide sequence ID" value="NC_012527.1"/>
</dbReference>
<dbReference type="InterPro" id="IPR024047">
    <property type="entry name" value="MM3350-like_sf"/>
</dbReference>
<dbReference type="Gene3D" id="3.10.290.30">
    <property type="entry name" value="MM3350-like"/>
    <property type="match status" value="1"/>
</dbReference>
<accession>C1D1X4</accession>